<dbReference type="RefSeq" id="WP_270453757.1">
    <property type="nucleotide sequence ID" value="NZ_JADPIE010000003.1"/>
</dbReference>
<protein>
    <submittedName>
        <fullName evidence="1">Uncharacterized protein</fullName>
    </submittedName>
</protein>
<dbReference type="Proteomes" id="UP000621436">
    <property type="component" value="Unassembled WGS sequence"/>
</dbReference>
<comment type="caution">
    <text evidence="1">The sequence shown here is derived from an EMBL/GenBank/DDBJ whole genome shotgun (WGS) entry which is preliminary data.</text>
</comment>
<reference evidence="1" key="1">
    <citation type="submission" date="2020-11" db="EMBL/GenBank/DDBJ databases">
        <title>Halonatronomonas betainensis gen. nov., sp. nov. a novel haloalkaliphilic representative of the family Halanaerobiacae capable of betaine degradation.</title>
        <authorList>
            <person name="Boltyanskaya Y."/>
            <person name="Kevbrin V."/>
            <person name="Detkova E."/>
            <person name="Grouzdev D.S."/>
            <person name="Koziaeva V."/>
            <person name="Zhilina T."/>
        </authorList>
    </citation>
    <scope>NUCLEOTIDE SEQUENCE</scope>
    <source>
        <strain evidence="1">Z-7014</strain>
    </source>
</reference>
<proteinExistence type="predicted"/>
<dbReference type="EMBL" id="JADPIE010000003">
    <property type="protein sequence ID" value="MBF8436840.1"/>
    <property type="molecule type" value="Genomic_DNA"/>
</dbReference>
<accession>A0A931F6E7</accession>
<evidence type="ECO:0000313" key="2">
    <source>
        <dbReference type="Proteomes" id="UP000621436"/>
    </source>
</evidence>
<name>A0A931F6E7_9FIRM</name>
<sequence length="92" mass="10560">MIDVKQAVESATSFAKYINEDKELESLRVEEVELSEDEETWHVKLGWDDPRLVDAKPPSAQLTNLSGQIPRIYKMFYVDAESGEVKKMKKVT</sequence>
<dbReference type="AlphaFoldDB" id="A0A931F6E7"/>
<organism evidence="1 2">
    <name type="scientific">Halonatronomonas betaini</name>
    <dbReference type="NCBI Taxonomy" id="2778430"/>
    <lineage>
        <taxon>Bacteria</taxon>
        <taxon>Bacillati</taxon>
        <taxon>Bacillota</taxon>
        <taxon>Clostridia</taxon>
        <taxon>Halanaerobiales</taxon>
        <taxon>Halarsenatibacteraceae</taxon>
        <taxon>Halonatronomonas</taxon>
    </lineage>
</organism>
<evidence type="ECO:0000313" key="1">
    <source>
        <dbReference type="EMBL" id="MBF8436840.1"/>
    </source>
</evidence>
<keyword evidence="2" id="KW-1185">Reference proteome</keyword>
<gene>
    <name evidence="1" type="ORF">I0Q91_07120</name>
</gene>